<keyword evidence="2" id="KW-1185">Reference proteome</keyword>
<organism evidence="1 2">
    <name type="scientific">Colletotrichum tanaceti</name>
    <dbReference type="NCBI Taxonomy" id="1306861"/>
    <lineage>
        <taxon>Eukaryota</taxon>
        <taxon>Fungi</taxon>
        <taxon>Dikarya</taxon>
        <taxon>Ascomycota</taxon>
        <taxon>Pezizomycotina</taxon>
        <taxon>Sordariomycetes</taxon>
        <taxon>Hypocreomycetidae</taxon>
        <taxon>Glomerellales</taxon>
        <taxon>Glomerellaceae</taxon>
        <taxon>Colletotrichum</taxon>
        <taxon>Colletotrichum destructivum species complex</taxon>
    </lineage>
</organism>
<sequence>MRPLDVHNYRCNIIHVPQELVPSHPMFREVRLRHPQFEPRPHVRHLSNHVAILKALMWHAAHTEIVGLRQESSGSIMAFEDFVLGAQGQTTTLGQARCPLEHVPGCGLLGHGRQEMALWTMPFEIDFLLICEESLADGFTRGLTSSLQKE</sequence>
<accession>A0A4U6X4N3</accession>
<reference evidence="1 2" key="1">
    <citation type="journal article" date="2019" name="PLoS ONE">
        <title>Comparative genome analysis indicates high evolutionary potential of pathogenicity genes in Colletotrichum tanaceti.</title>
        <authorList>
            <person name="Lelwala R.V."/>
            <person name="Korhonen P.K."/>
            <person name="Young N.D."/>
            <person name="Scott J.B."/>
            <person name="Ades P.A."/>
            <person name="Gasser R.B."/>
            <person name="Taylor P.W.J."/>
        </authorList>
    </citation>
    <scope>NUCLEOTIDE SEQUENCE [LARGE SCALE GENOMIC DNA]</scope>
    <source>
        <strain evidence="1">BRIP57314</strain>
    </source>
</reference>
<name>A0A4U6X4N3_9PEZI</name>
<protein>
    <submittedName>
        <fullName evidence="1">Uncharacterized protein</fullName>
    </submittedName>
</protein>
<gene>
    <name evidence="1" type="ORF">CTA1_6321</name>
</gene>
<dbReference type="Proteomes" id="UP000310108">
    <property type="component" value="Unassembled WGS sequence"/>
</dbReference>
<comment type="caution">
    <text evidence="1">The sequence shown here is derived from an EMBL/GenBank/DDBJ whole genome shotgun (WGS) entry which is preliminary data.</text>
</comment>
<proteinExistence type="predicted"/>
<evidence type="ECO:0000313" key="2">
    <source>
        <dbReference type="Proteomes" id="UP000310108"/>
    </source>
</evidence>
<dbReference type="AlphaFoldDB" id="A0A4U6X4N3"/>
<dbReference type="EMBL" id="PJEX01000408">
    <property type="protein sequence ID" value="TKW50350.1"/>
    <property type="molecule type" value="Genomic_DNA"/>
</dbReference>
<evidence type="ECO:0000313" key="1">
    <source>
        <dbReference type="EMBL" id="TKW50350.1"/>
    </source>
</evidence>